<dbReference type="Pfam" id="PF13530">
    <property type="entry name" value="SCP2_2"/>
    <property type="match status" value="1"/>
</dbReference>
<name>A0A5C4SWL1_9BACL</name>
<protein>
    <submittedName>
        <fullName evidence="2">GNAT family N-acetyltransferase</fullName>
    </submittedName>
</protein>
<dbReference type="EMBL" id="VDCQ01000094">
    <property type="protein sequence ID" value="TNJ59287.1"/>
    <property type="molecule type" value="Genomic_DNA"/>
</dbReference>
<dbReference type="Gene3D" id="3.30.1050.10">
    <property type="entry name" value="SCP2 sterol-binding domain"/>
    <property type="match status" value="1"/>
</dbReference>
<dbReference type="InterPro" id="IPR051554">
    <property type="entry name" value="Acetyltransferase_Eis"/>
</dbReference>
<sequence length="393" mass="45433">MDVIRTLNKDELDESITLSCFAFQYEVTAEEREERKRRMDPDRIWGYFVDGKMAAKMHIHDMRAYVQGKQIRMGGVASVATWPEYRRKGMVAALLERGLQAMKEDGQTLSCLHPFAVSFYRKYGWELYADYKTYELTSAQLPREVHSEGRIVRADRDWQLLDRVYGRYAQQYNGTLVRDEAWWHHTVFKQKGGQAAVYFDDAGDPRGYVLYKVKNRVMDIGEMAFLDETARRGLWRFIANHDSMCDKIKLRAPADDDLPFLLPDPRIVQETVAYFSARIVDFKGFAEQYPFEAAGREETLYVRLADRTAPWNDGLFRVTVDAAGRATVREASEGEADGAESAACDIGTMAAMLLGYKRPRVMHRLGRLVGQETEAERWERLVPRRSSYLPDYF</sequence>
<dbReference type="InterPro" id="IPR025559">
    <property type="entry name" value="Eis_dom"/>
</dbReference>
<dbReference type="Proteomes" id="UP000307943">
    <property type="component" value="Unassembled WGS sequence"/>
</dbReference>
<accession>A0A5C4SWL1</accession>
<dbReference type="SUPFAM" id="SSF55729">
    <property type="entry name" value="Acyl-CoA N-acyltransferases (Nat)"/>
    <property type="match status" value="1"/>
</dbReference>
<reference evidence="2 3" key="1">
    <citation type="submission" date="2019-05" db="EMBL/GenBank/DDBJ databases">
        <title>We sequenced the genome of Paenibacillus hemerocallicola KCTC 33185 for further insight into its adaptation and study the phylogeny of Paenibacillus.</title>
        <authorList>
            <person name="Narsing Rao M.P."/>
        </authorList>
    </citation>
    <scope>NUCLEOTIDE SEQUENCE [LARGE SCALE GENOMIC DNA]</scope>
    <source>
        <strain evidence="2 3">KCTC 33185</strain>
    </source>
</reference>
<gene>
    <name evidence="2" type="ORF">FE784_37440</name>
</gene>
<dbReference type="InterPro" id="IPR041380">
    <property type="entry name" value="Acetyltransf_17"/>
</dbReference>
<keyword evidence="2" id="KW-0808">Transferase</keyword>
<proteinExistence type="predicted"/>
<feature type="domain" description="N-acetyltransferase" evidence="1">
    <location>
        <begin position="2"/>
        <end position="144"/>
    </location>
</feature>
<evidence type="ECO:0000313" key="3">
    <source>
        <dbReference type="Proteomes" id="UP000307943"/>
    </source>
</evidence>
<dbReference type="AlphaFoldDB" id="A0A5C4SWL1"/>
<evidence type="ECO:0000259" key="1">
    <source>
        <dbReference type="PROSITE" id="PS51186"/>
    </source>
</evidence>
<dbReference type="InterPro" id="IPR000182">
    <property type="entry name" value="GNAT_dom"/>
</dbReference>
<dbReference type="Gene3D" id="3.40.630.30">
    <property type="match status" value="2"/>
</dbReference>
<dbReference type="OrthoDB" id="9768284at2"/>
<dbReference type="PROSITE" id="PS51186">
    <property type="entry name" value="GNAT"/>
    <property type="match status" value="1"/>
</dbReference>
<evidence type="ECO:0000313" key="2">
    <source>
        <dbReference type="EMBL" id="TNJ59287.1"/>
    </source>
</evidence>
<dbReference type="InterPro" id="IPR036527">
    <property type="entry name" value="SCP2_sterol-bd_dom_sf"/>
</dbReference>
<dbReference type="Pfam" id="PF13527">
    <property type="entry name" value="Acetyltransf_9"/>
    <property type="match status" value="1"/>
</dbReference>
<dbReference type="SUPFAM" id="SSF55718">
    <property type="entry name" value="SCP-like"/>
    <property type="match status" value="1"/>
</dbReference>
<dbReference type="GO" id="GO:0030649">
    <property type="term" value="P:aminoglycoside antibiotic catabolic process"/>
    <property type="evidence" value="ECO:0007669"/>
    <property type="project" value="TreeGrafter"/>
</dbReference>
<comment type="caution">
    <text evidence="2">The sequence shown here is derived from an EMBL/GenBank/DDBJ whole genome shotgun (WGS) entry which is preliminary data.</text>
</comment>
<dbReference type="GO" id="GO:0034069">
    <property type="term" value="F:aminoglycoside N-acetyltransferase activity"/>
    <property type="evidence" value="ECO:0007669"/>
    <property type="project" value="TreeGrafter"/>
</dbReference>
<keyword evidence="3" id="KW-1185">Reference proteome</keyword>
<dbReference type="PANTHER" id="PTHR37817">
    <property type="entry name" value="N-ACETYLTRANSFERASE EIS"/>
    <property type="match status" value="1"/>
</dbReference>
<dbReference type="InterPro" id="IPR016181">
    <property type="entry name" value="Acyl_CoA_acyltransferase"/>
</dbReference>
<dbReference type="PANTHER" id="PTHR37817:SF1">
    <property type="entry name" value="N-ACETYLTRANSFERASE EIS"/>
    <property type="match status" value="1"/>
</dbReference>
<dbReference type="RefSeq" id="WP_139607382.1">
    <property type="nucleotide sequence ID" value="NZ_VDCQ01000094.1"/>
</dbReference>
<organism evidence="2 3">
    <name type="scientific">Paenibacillus hemerocallicola</name>
    <dbReference type="NCBI Taxonomy" id="1172614"/>
    <lineage>
        <taxon>Bacteria</taxon>
        <taxon>Bacillati</taxon>
        <taxon>Bacillota</taxon>
        <taxon>Bacilli</taxon>
        <taxon>Bacillales</taxon>
        <taxon>Paenibacillaceae</taxon>
        <taxon>Paenibacillus</taxon>
    </lineage>
</organism>
<dbReference type="Pfam" id="PF17668">
    <property type="entry name" value="Acetyltransf_17"/>
    <property type="match status" value="1"/>
</dbReference>